<proteinExistence type="predicted"/>
<dbReference type="AlphaFoldDB" id="O50849"/>
<dbReference type="EMBL" id="AE000788">
    <property type="protein sequence ID" value="AAC66169.1"/>
    <property type="molecule type" value="Genomic_DNA"/>
</dbReference>
<dbReference type="RefSeq" id="WP_010890346.1">
    <property type="nucleotide sequence ID" value="NC_001855.1"/>
</dbReference>
<protein>
    <recommendedName>
        <fullName evidence="4">Bbk49-like</fullName>
    </recommendedName>
</protein>
<sequence>MRLCLIKIFIIPNLVFSSLFLFESCSGFLSKKSIEQFALALKDHQENKNTTNTSVDKNSKEIESPKDVTSSNKKTYDPILQVGSNQHMSDDPGANNKESLPNSSPAIMQNDSHAQNNVKMEENKSATPQHDPIEQSNFKNSLTTTSKTPAIPSEEEIKAKLDEFAQEEYEQTSLSEIKNAEQFINRANSENNLNNTLLEFKEFHQKMSDLLFSNLSTSPLNRKIKSVKATLWVKLEEMRSFMEQATNSWGSAKDMLDVARDKLADSIYKRLNNENGNSYWLGSNFNKRNIQDLAKRAIDLATECIKYMENAISFLQYGNSCRKEIENILKL</sequence>
<evidence type="ECO:0008006" key="4">
    <source>
        <dbReference type="Google" id="ProtNLM"/>
    </source>
</evidence>
<keyword evidence="3" id="KW-1185">Reference proteome</keyword>
<evidence type="ECO:0000313" key="3">
    <source>
        <dbReference type="Proteomes" id="UP000001807"/>
    </source>
</evidence>
<reference evidence="2 3" key="1">
    <citation type="journal article" date="1997" name="Nature">
        <title>Genomic sequence of a Lyme disease spirochaete, Borrelia burgdorferi.</title>
        <authorList>
            <person name="Fraser C.M."/>
            <person name="Casjens S."/>
            <person name="Huang W.M."/>
            <person name="Sutton G.G."/>
            <person name="Clayton R."/>
            <person name="Lathigra R."/>
            <person name="White O."/>
            <person name="Ketchum K.A."/>
            <person name="Dodson R."/>
            <person name="Hickey E.K."/>
            <person name="Gwinn M."/>
            <person name="Dougherty B."/>
            <person name="Tomb J.F."/>
            <person name="Fleischmann R.D."/>
            <person name="Richardson D."/>
            <person name="Peterson J."/>
            <person name="Kerlavage A.R."/>
            <person name="Quackenbush J."/>
            <person name="Salzberg S."/>
            <person name="Hanson M."/>
            <person name="van Vugt R."/>
            <person name="Palmer N."/>
            <person name="Adams M.D."/>
            <person name="Gocayne J."/>
            <person name="Weidman J."/>
            <person name="Utterback T."/>
            <person name="Watthey L."/>
            <person name="McDonald L."/>
            <person name="Artiach P."/>
            <person name="Bowman C."/>
            <person name="Garland S."/>
            <person name="Fuji C."/>
            <person name="Cotton M.D."/>
            <person name="Horst K."/>
            <person name="Roberts K."/>
            <person name="Hatch B."/>
            <person name="Smith H.O."/>
            <person name="Venter J.C."/>
        </authorList>
    </citation>
    <scope>NUCLEOTIDE SEQUENCE [LARGE SCALE GENOMIC DNA]</scope>
    <source>
        <strain evidence="3">ATCC 35210 / DSM 4680 / CIP 102532 / B31</strain>
    </source>
</reference>
<evidence type="ECO:0000256" key="1">
    <source>
        <dbReference type="SAM" id="MobiDB-lite"/>
    </source>
</evidence>
<dbReference type="PATRIC" id="fig|224326.49.peg.1467"/>
<keyword evidence="2" id="KW-0614">Plasmid</keyword>
<feature type="compositionally biased region" description="Polar residues" evidence="1">
    <location>
        <begin position="134"/>
        <end position="147"/>
    </location>
</feature>
<dbReference type="KEGG" id="bbu:BB_K49"/>
<organism evidence="2 3">
    <name type="scientific">Borreliella burgdorferi (strain ATCC 35210 / DSM 4680 / CIP 102532 / B31)</name>
    <name type="common">Borrelia burgdorferi</name>
    <dbReference type="NCBI Taxonomy" id="224326"/>
    <lineage>
        <taxon>Bacteria</taxon>
        <taxon>Pseudomonadati</taxon>
        <taxon>Spirochaetota</taxon>
        <taxon>Spirochaetia</taxon>
        <taxon>Spirochaetales</taxon>
        <taxon>Borreliaceae</taxon>
        <taxon>Borreliella</taxon>
    </lineage>
</organism>
<feature type="compositionally biased region" description="Polar residues" evidence="1">
    <location>
        <begin position="96"/>
        <end position="118"/>
    </location>
</feature>
<dbReference type="Proteomes" id="UP000001807">
    <property type="component" value="Plasmid lp36"/>
</dbReference>
<feature type="region of interest" description="Disordered" evidence="1">
    <location>
        <begin position="49"/>
        <end position="147"/>
    </location>
</feature>
<geneLocation type="plasmid" evidence="2 3">
    <name>lp36</name>
</geneLocation>
<dbReference type="EnsemblBacteria" id="AAC66169">
    <property type="protein sequence ID" value="AAC66169"/>
    <property type="gene ID" value="BB_K49"/>
</dbReference>
<accession>O50849</accession>
<gene>
    <name evidence="2" type="ordered locus">BB_K49</name>
</gene>
<name>O50849_BORBU</name>
<evidence type="ECO:0000313" key="2">
    <source>
        <dbReference type="EMBL" id="AAC66169.1"/>
    </source>
</evidence>
<feature type="compositionally biased region" description="Basic and acidic residues" evidence="1">
    <location>
        <begin position="57"/>
        <end position="66"/>
    </location>
</feature>
<dbReference type="HOGENOM" id="CLU_073261_0_0_12"/>
<dbReference type="PIR" id="H70256">
    <property type="entry name" value="H70256"/>
</dbReference>